<dbReference type="PROSITE" id="PS50928">
    <property type="entry name" value="ABC_TM1"/>
    <property type="match status" value="1"/>
</dbReference>
<dbReference type="InterPro" id="IPR035906">
    <property type="entry name" value="MetI-like_sf"/>
</dbReference>
<dbReference type="Pfam" id="PF19300">
    <property type="entry name" value="BPD_transp_1_N"/>
    <property type="match status" value="1"/>
</dbReference>
<evidence type="ECO:0000256" key="6">
    <source>
        <dbReference type="ARBA" id="ARBA00023136"/>
    </source>
</evidence>
<dbReference type="EMBL" id="UGHZ01000001">
    <property type="protein sequence ID" value="STP09748.1"/>
    <property type="molecule type" value="Genomic_DNA"/>
</dbReference>
<proteinExistence type="inferred from homology"/>
<keyword evidence="3" id="KW-1003">Cell membrane</keyword>
<keyword evidence="4 7" id="KW-0812">Transmembrane</keyword>
<name>A0A377JPU2_9HELI</name>
<feature type="transmembrane region" description="Helical" evidence="7">
    <location>
        <begin position="9"/>
        <end position="30"/>
    </location>
</feature>
<dbReference type="GO" id="GO:0071916">
    <property type="term" value="F:dipeptide transmembrane transporter activity"/>
    <property type="evidence" value="ECO:0007669"/>
    <property type="project" value="TreeGrafter"/>
</dbReference>
<organism evidence="9 10">
    <name type="scientific">Helicobacter cinaedi</name>
    <dbReference type="NCBI Taxonomy" id="213"/>
    <lineage>
        <taxon>Bacteria</taxon>
        <taxon>Pseudomonadati</taxon>
        <taxon>Campylobacterota</taxon>
        <taxon>Epsilonproteobacteria</taxon>
        <taxon>Campylobacterales</taxon>
        <taxon>Helicobacteraceae</taxon>
        <taxon>Helicobacter</taxon>
    </lineage>
</organism>
<comment type="subcellular location">
    <subcellularLocation>
        <location evidence="1 7">Cell membrane</location>
        <topology evidence="1 7">Multi-pass membrane protein</topology>
    </subcellularLocation>
</comment>
<dbReference type="GO" id="GO:0005886">
    <property type="term" value="C:plasma membrane"/>
    <property type="evidence" value="ECO:0007669"/>
    <property type="project" value="UniProtKB-SubCell"/>
</dbReference>
<gene>
    <name evidence="9" type="primary">nikB</name>
    <name evidence="9" type="ORF">NCTC12221_01194</name>
</gene>
<dbReference type="PANTHER" id="PTHR43163:SF6">
    <property type="entry name" value="DIPEPTIDE TRANSPORT SYSTEM PERMEASE PROTEIN DPPB-RELATED"/>
    <property type="match status" value="1"/>
</dbReference>
<evidence type="ECO:0000259" key="8">
    <source>
        <dbReference type="PROSITE" id="PS50928"/>
    </source>
</evidence>
<keyword evidence="6 7" id="KW-0472">Membrane</keyword>
<evidence type="ECO:0000256" key="2">
    <source>
        <dbReference type="ARBA" id="ARBA00022448"/>
    </source>
</evidence>
<sequence>MKSIFISRILWIIPIVLISSFVAFCLLRLGGSDPVMSYILQSNLPATPELINELKAEFGLDKSLLTQYALWLKDAIRLDFGTSYMTGRSVSEDFLHFLPTTLMLVCCGFVLSFACSLLLGILSAYYHNRLLDFVIRIFCFVGVSMPNFWLAFLLVLFFSVYLGWLPAVGMEGGKSFILPSVSIALMSMCINARLIRANMLEVQKERYVVYAKMRNIRGVRLHIVHIFYNAFLPILTAMGMHIGELIGGAIVIECVFALPGIGLYSIQGIANHDYPVIECFIVVMCVCFVVCNAIVDILYGVLDPRVRATMQKQKGKIL</sequence>
<reference evidence="9 10" key="1">
    <citation type="submission" date="2018-06" db="EMBL/GenBank/DDBJ databases">
        <authorList>
            <consortium name="Pathogen Informatics"/>
            <person name="Doyle S."/>
        </authorList>
    </citation>
    <scope>NUCLEOTIDE SEQUENCE [LARGE SCALE GENOMIC DNA]</scope>
    <source>
        <strain evidence="9 10">NCTC12221</strain>
    </source>
</reference>
<dbReference type="Pfam" id="PF00528">
    <property type="entry name" value="BPD_transp_1"/>
    <property type="match status" value="1"/>
</dbReference>
<evidence type="ECO:0000313" key="10">
    <source>
        <dbReference type="Proteomes" id="UP000255335"/>
    </source>
</evidence>
<evidence type="ECO:0000256" key="3">
    <source>
        <dbReference type="ARBA" id="ARBA00022475"/>
    </source>
</evidence>
<dbReference type="InterPro" id="IPR045621">
    <property type="entry name" value="BPD_transp_1_N"/>
</dbReference>
<evidence type="ECO:0000256" key="7">
    <source>
        <dbReference type="RuleBase" id="RU363032"/>
    </source>
</evidence>
<dbReference type="Proteomes" id="UP000255335">
    <property type="component" value="Unassembled WGS sequence"/>
</dbReference>
<evidence type="ECO:0000256" key="5">
    <source>
        <dbReference type="ARBA" id="ARBA00022989"/>
    </source>
</evidence>
<feature type="transmembrane region" description="Helical" evidence="7">
    <location>
        <begin position="102"/>
        <end position="125"/>
    </location>
</feature>
<keyword evidence="2 7" id="KW-0813">Transport</keyword>
<feature type="transmembrane region" description="Helical" evidence="7">
    <location>
        <begin position="176"/>
        <end position="195"/>
    </location>
</feature>
<dbReference type="PANTHER" id="PTHR43163">
    <property type="entry name" value="DIPEPTIDE TRANSPORT SYSTEM PERMEASE PROTEIN DPPB-RELATED"/>
    <property type="match status" value="1"/>
</dbReference>
<feature type="transmembrane region" description="Helical" evidence="7">
    <location>
        <begin position="221"/>
        <end position="239"/>
    </location>
</feature>
<comment type="similarity">
    <text evidence="7">Belongs to the binding-protein-dependent transport system permease family.</text>
</comment>
<dbReference type="Gene3D" id="1.10.3720.10">
    <property type="entry name" value="MetI-like"/>
    <property type="match status" value="1"/>
</dbReference>
<dbReference type="InterPro" id="IPR000515">
    <property type="entry name" value="MetI-like"/>
</dbReference>
<dbReference type="AlphaFoldDB" id="A0A377JPU2"/>
<protein>
    <submittedName>
        <fullName evidence="9">Nickel ABC transporter permease protein</fullName>
    </submittedName>
</protein>
<evidence type="ECO:0000313" key="9">
    <source>
        <dbReference type="EMBL" id="STP09748.1"/>
    </source>
</evidence>
<feature type="transmembrane region" description="Helical" evidence="7">
    <location>
        <begin position="245"/>
        <end position="264"/>
    </location>
</feature>
<keyword evidence="5 7" id="KW-1133">Transmembrane helix</keyword>
<feature type="transmembrane region" description="Helical" evidence="7">
    <location>
        <begin position="276"/>
        <end position="302"/>
    </location>
</feature>
<dbReference type="SUPFAM" id="SSF161098">
    <property type="entry name" value="MetI-like"/>
    <property type="match status" value="1"/>
</dbReference>
<accession>A0A377JPU2</accession>
<feature type="domain" description="ABC transmembrane type-1" evidence="8">
    <location>
        <begin position="98"/>
        <end position="295"/>
    </location>
</feature>
<feature type="transmembrane region" description="Helical" evidence="7">
    <location>
        <begin position="137"/>
        <end position="164"/>
    </location>
</feature>
<evidence type="ECO:0000256" key="4">
    <source>
        <dbReference type="ARBA" id="ARBA00022692"/>
    </source>
</evidence>
<evidence type="ECO:0000256" key="1">
    <source>
        <dbReference type="ARBA" id="ARBA00004651"/>
    </source>
</evidence>
<dbReference type="CDD" id="cd06261">
    <property type="entry name" value="TM_PBP2"/>
    <property type="match status" value="1"/>
</dbReference>